<organism evidence="4 5">
    <name type="scientific">Kordia antarctica</name>
    <dbReference type="NCBI Taxonomy" id="1218801"/>
    <lineage>
        <taxon>Bacteria</taxon>
        <taxon>Pseudomonadati</taxon>
        <taxon>Bacteroidota</taxon>
        <taxon>Flavobacteriia</taxon>
        <taxon>Flavobacteriales</taxon>
        <taxon>Flavobacteriaceae</taxon>
        <taxon>Kordia</taxon>
    </lineage>
</organism>
<dbReference type="GO" id="GO:0005829">
    <property type="term" value="C:cytosol"/>
    <property type="evidence" value="ECO:0007669"/>
    <property type="project" value="TreeGrafter"/>
</dbReference>
<evidence type="ECO:0000259" key="3">
    <source>
        <dbReference type="PROSITE" id="PS50943"/>
    </source>
</evidence>
<dbReference type="InterPro" id="IPR010982">
    <property type="entry name" value="Lambda_DNA-bd_dom_sf"/>
</dbReference>
<dbReference type="Pfam" id="PF01381">
    <property type="entry name" value="HTH_3"/>
    <property type="match status" value="1"/>
</dbReference>
<dbReference type="Proteomes" id="UP000464657">
    <property type="component" value="Chromosome"/>
</dbReference>
<keyword evidence="2" id="KW-1133">Transmembrane helix</keyword>
<dbReference type="PROSITE" id="PS50943">
    <property type="entry name" value="HTH_CROC1"/>
    <property type="match status" value="1"/>
</dbReference>
<name>A0A7L4ZF29_9FLAO</name>
<dbReference type="Gene3D" id="1.10.260.40">
    <property type="entry name" value="lambda repressor-like DNA-binding domains"/>
    <property type="match status" value="1"/>
</dbReference>
<accession>A0A7L4ZF29</accession>
<feature type="domain" description="HTH cro/C1-type" evidence="3">
    <location>
        <begin position="11"/>
        <end position="65"/>
    </location>
</feature>
<feature type="transmembrane region" description="Helical" evidence="2">
    <location>
        <begin position="189"/>
        <end position="209"/>
    </location>
</feature>
<reference evidence="4 5" key="1">
    <citation type="journal article" date="2013" name="Int. J. Syst. Evol. Microbiol.">
        <title>Kordia antarctica sp. nov., isolated from Antarctic seawater.</title>
        <authorList>
            <person name="Baek K."/>
            <person name="Choi A."/>
            <person name="Kang I."/>
            <person name="Lee K."/>
            <person name="Cho J.C."/>
        </authorList>
    </citation>
    <scope>NUCLEOTIDE SEQUENCE [LARGE SCALE GENOMIC DNA]</scope>
    <source>
        <strain evidence="4 5">IMCC3317</strain>
    </source>
</reference>
<dbReference type="KEGG" id="kan:IMCC3317_04070"/>
<dbReference type="PANTHER" id="PTHR46797:SF1">
    <property type="entry name" value="METHYLPHOSPHONATE SYNTHASE"/>
    <property type="match status" value="1"/>
</dbReference>
<protein>
    <recommendedName>
        <fullName evidence="3">HTH cro/C1-type domain-containing protein</fullName>
    </recommendedName>
</protein>
<dbReference type="RefSeq" id="WP_228054921.1">
    <property type="nucleotide sequence ID" value="NZ_CP019288.1"/>
</dbReference>
<evidence type="ECO:0000313" key="5">
    <source>
        <dbReference type="Proteomes" id="UP000464657"/>
    </source>
</evidence>
<evidence type="ECO:0000256" key="1">
    <source>
        <dbReference type="ARBA" id="ARBA00023125"/>
    </source>
</evidence>
<dbReference type="CDD" id="cd00093">
    <property type="entry name" value="HTH_XRE"/>
    <property type="match status" value="1"/>
</dbReference>
<evidence type="ECO:0000313" key="4">
    <source>
        <dbReference type="EMBL" id="QHI35061.1"/>
    </source>
</evidence>
<dbReference type="GO" id="GO:0003677">
    <property type="term" value="F:DNA binding"/>
    <property type="evidence" value="ECO:0007669"/>
    <property type="project" value="UniProtKB-KW"/>
</dbReference>
<dbReference type="AlphaFoldDB" id="A0A7L4ZF29"/>
<sequence>MMYTNNLAKKLKEIRTLRGMSQEYLAEESRVSLRTIQRIENEESVPTGETIKRISVALDVEMSELLGANTIEETSDLKGTIIFLKRQLSKTKDNAEIKTFEKFISILSNLKEKELPQEQLTKIESYITYLELEKIPSFNNEIFKQKLTKFKRFLKKKLKLVPNNYYTTYAISFAASFAIAFVIQDGIPLTTKLIVVSAALVLIGIGVSIDSKIKRQERAFGF</sequence>
<keyword evidence="1" id="KW-0238">DNA-binding</keyword>
<keyword evidence="5" id="KW-1185">Reference proteome</keyword>
<evidence type="ECO:0000256" key="2">
    <source>
        <dbReference type="SAM" id="Phobius"/>
    </source>
</evidence>
<feature type="transmembrane region" description="Helical" evidence="2">
    <location>
        <begin position="165"/>
        <end position="183"/>
    </location>
</feature>
<proteinExistence type="predicted"/>
<gene>
    <name evidence="4" type="ORF">IMCC3317_04070</name>
</gene>
<dbReference type="EMBL" id="CP019288">
    <property type="protein sequence ID" value="QHI35061.1"/>
    <property type="molecule type" value="Genomic_DNA"/>
</dbReference>
<dbReference type="GO" id="GO:0003700">
    <property type="term" value="F:DNA-binding transcription factor activity"/>
    <property type="evidence" value="ECO:0007669"/>
    <property type="project" value="TreeGrafter"/>
</dbReference>
<dbReference type="SMART" id="SM00530">
    <property type="entry name" value="HTH_XRE"/>
    <property type="match status" value="1"/>
</dbReference>
<dbReference type="InterPro" id="IPR001387">
    <property type="entry name" value="Cro/C1-type_HTH"/>
</dbReference>
<keyword evidence="2" id="KW-0472">Membrane</keyword>
<keyword evidence="2" id="KW-0812">Transmembrane</keyword>
<dbReference type="SUPFAM" id="SSF47413">
    <property type="entry name" value="lambda repressor-like DNA-binding domains"/>
    <property type="match status" value="1"/>
</dbReference>
<dbReference type="InterPro" id="IPR050807">
    <property type="entry name" value="TransReg_Diox_bact_type"/>
</dbReference>
<dbReference type="PANTHER" id="PTHR46797">
    <property type="entry name" value="HTH-TYPE TRANSCRIPTIONAL REGULATOR"/>
    <property type="match status" value="1"/>
</dbReference>